<dbReference type="Gene3D" id="3.40.50.300">
    <property type="entry name" value="P-loop containing nucleotide triphosphate hydrolases"/>
    <property type="match status" value="1"/>
</dbReference>
<keyword evidence="7" id="KW-0479">Metal-binding</keyword>
<gene>
    <name evidence="18" type="primary">ymel-1</name>
    <name evidence="18" type="ORF">T07_15257</name>
</gene>
<dbReference type="GO" id="GO:0016887">
    <property type="term" value="F:ATP hydrolysis activity"/>
    <property type="evidence" value="ECO:0007669"/>
    <property type="project" value="InterPro"/>
</dbReference>
<dbReference type="Proteomes" id="UP000054630">
    <property type="component" value="Unassembled WGS sequence"/>
</dbReference>
<evidence type="ECO:0000313" key="18">
    <source>
        <dbReference type="EMBL" id="KRX24959.1"/>
    </source>
</evidence>
<dbReference type="Gene3D" id="1.20.58.760">
    <property type="entry name" value="Peptidase M41"/>
    <property type="match status" value="1"/>
</dbReference>
<keyword evidence="9" id="KW-0378">Hydrolase</keyword>
<dbReference type="FunFam" id="1.20.58.760:FF:000001">
    <property type="entry name" value="ATP-dependent zinc metalloprotease FtsH"/>
    <property type="match status" value="1"/>
</dbReference>
<dbReference type="EMBL" id="JYDL01000014">
    <property type="protein sequence ID" value="KRX24959.1"/>
    <property type="molecule type" value="Genomic_DNA"/>
</dbReference>
<keyword evidence="19" id="KW-1185">Reference proteome</keyword>
<keyword evidence="13 16" id="KW-1133">Transmembrane helix</keyword>
<keyword evidence="6 16" id="KW-0812">Transmembrane</keyword>
<dbReference type="AlphaFoldDB" id="A0A0V0SDX6"/>
<protein>
    <submittedName>
        <fullName evidence="18">ATP-dependent zinc metalloprotease YME1-like protein</fullName>
    </submittedName>
</protein>
<evidence type="ECO:0000256" key="9">
    <source>
        <dbReference type="ARBA" id="ARBA00022801"/>
    </source>
</evidence>
<accession>A0A0V0SDX6</accession>
<evidence type="ECO:0000256" key="7">
    <source>
        <dbReference type="ARBA" id="ARBA00022723"/>
    </source>
</evidence>
<evidence type="ECO:0000256" key="4">
    <source>
        <dbReference type="ARBA" id="ARBA00010550"/>
    </source>
</evidence>
<dbReference type="Pfam" id="PF00004">
    <property type="entry name" value="AAA"/>
    <property type="match status" value="1"/>
</dbReference>
<dbReference type="OrthoDB" id="1413014at2759"/>
<dbReference type="SMART" id="SM00382">
    <property type="entry name" value="AAA"/>
    <property type="match status" value="1"/>
</dbReference>
<dbReference type="Pfam" id="PF01434">
    <property type="entry name" value="Peptidase_M41"/>
    <property type="match status" value="1"/>
</dbReference>
<keyword evidence="8" id="KW-0547">Nucleotide-binding</keyword>
<dbReference type="SUPFAM" id="SSF52540">
    <property type="entry name" value="P-loop containing nucleoside triphosphate hydrolases"/>
    <property type="match status" value="1"/>
</dbReference>
<dbReference type="InterPro" id="IPR003959">
    <property type="entry name" value="ATPase_AAA_core"/>
</dbReference>
<evidence type="ECO:0000313" key="19">
    <source>
        <dbReference type="Proteomes" id="UP000054630"/>
    </source>
</evidence>
<sequence>LLPVIWTKRISEMTSPFITSPVTPSFLHPCEYLKCLSLPKVICRLLSVNKITATASRKLIRDHVVKFDGNLKLPAISEVTQPNTFADSRNDLKCLTSAELLFKDISIFSSSAKLKKFSFCFENQLFQIVTKRGCMHVQFRGFKTKRHVTESINKEEKPSSIRSLKILNLFPWRGSVKKLETLVEKAESEESKELIKVHPKFPHLFSASFNPSVHFQRAFTEGYLASGGLTKKFLLFVFILFLLPFFFQLYVQYGLWSEKLFSTIKEISPEEILVDFSDVKGIDEAKDELMQVVDFLKEPNKYLELGGRLPKGVLLVGPPGIGKTLLARAIAGEAGVNFFNTSGSEFEEMFVGLGAKRVRDLFAAAREKAPCVVFIDEIDSVGTRRTDQSIVSYPNQTLNQLLSEMDGFQPSEGVIVLAATNRHEDLDPALLRPGRFDLELHLSLPDVRGRTDIFKLYLSKIKADANVDAELLARGTLFGILLIQGADIENMVNQAALKSASDGQKSVTMQYLEMAKDLILMGSVDETLLLFSNPIILGPPRKNYIPDEKDNLVTAYHEAGHALVSYFTKYATPVHRITILPRGSSLVQYYAVQTTFLPEKDQHVHSKMELLAMIDVSMGGRVAEELIWGADMVSSGCADDLEKATELAMLMVKHFGMSDRVGFRVIKGSKNVIYDVSEGPAASTMEAIDAEVKRILQESYERAMKILKLHAAAHKRLAECLIERETLDAADLEAVIKGEPLPKKQ</sequence>
<evidence type="ECO:0000256" key="6">
    <source>
        <dbReference type="ARBA" id="ARBA00022692"/>
    </source>
</evidence>
<evidence type="ECO:0000256" key="15">
    <source>
        <dbReference type="ARBA" id="ARBA00023136"/>
    </source>
</evidence>
<keyword evidence="15 16" id="KW-0472">Membrane</keyword>
<evidence type="ECO:0000256" key="13">
    <source>
        <dbReference type="ARBA" id="ARBA00022989"/>
    </source>
</evidence>
<evidence type="ECO:0000256" key="12">
    <source>
        <dbReference type="ARBA" id="ARBA00022946"/>
    </source>
</evidence>
<dbReference type="GO" id="GO:0007005">
    <property type="term" value="P:mitochondrion organization"/>
    <property type="evidence" value="ECO:0007669"/>
    <property type="project" value="TreeGrafter"/>
</dbReference>
<dbReference type="GO" id="GO:0005743">
    <property type="term" value="C:mitochondrial inner membrane"/>
    <property type="evidence" value="ECO:0007669"/>
    <property type="project" value="TreeGrafter"/>
</dbReference>
<keyword evidence="10" id="KW-0862">Zinc</keyword>
<evidence type="ECO:0000256" key="10">
    <source>
        <dbReference type="ARBA" id="ARBA00022833"/>
    </source>
</evidence>
<evidence type="ECO:0000256" key="8">
    <source>
        <dbReference type="ARBA" id="ARBA00022741"/>
    </source>
</evidence>
<dbReference type="PROSITE" id="PS00674">
    <property type="entry name" value="AAA"/>
    <property type="match status" value="1"/>
</dbReference>
<dbReference type="PANTHER" id="PTHR23076">
    <property type="entry name" value="METALLOPROTEASE M41 FTSH"/>
    <property type="match status" value="1"/>
</dbReference>
<keyword evidence="11" id="KW-0067">ATP-binding</keyword>
<evidence type="ECO:0000259" key="17">
    <source>
        <dbReference type="SMART" id="SM00382"/>
    </source>
</evidence>
<dbReference type="InterPro" id="IPR027417">
    <property type="entry name" value="P-loop_NTPase"/>
</dbReference>
<evidence type="ECO:0000256" key="3">
    <source>
        <dbReference type="ARBA" id="ARBA00010044"/>
    </source>
</evidence>
<comment type="subcellular location">
    <subcellularLocation>
        <location evidence="2">Membrane</location>
        <topology evidence="2">Multi-pass membrane protein</topology>
    </subcellularLocation>
</comment>
<dbReference type="GO" id="GO:0005524">
    <property type="term" value="F:ATP binding"/>
    <property type="evidence" value="ECO:0007669"/>
    <property type="project" value="UniProtKB-KW"/>
</dbReference>
<evidence type="ECO:0000256" key="11">
    <source>
        <dbReference type="ARBA" id="ARBA00022840"/>
    </source>
</evidence>
<dbReference type="PANTHER" id="PTHR23076:SF97">
    <property type="entry name" value="ATP-DEPENDENT ZINC METALLOPROTEASE YME1L1"/>
    <property type="match status" value="1"/>
</dbReference>
<dbReference type="STRING" id="6336.A0A0V0SDX6"/>
<feature type="transmembrane region" description="Helical" evidence="16">
    <location>
        <begin position="233"/>
        <end position="256"/>
    </location>
</feature>
<feature type="domain" description="AAA+ ATPase" evidence="17">
    <location>
        <begin position="309"/>
        <end position="446"/>
    </location>
</feature>
<dbReference type="FunFam" id="3.40.50.300:FF:000277">
    <property type="entry name" value="ATP-dependent zinc metalloprotease FtsH"/>
    <property type="match status" value="1"/>
</dbReference>
<evidence type="ECO:0000256" key="1">
    <source>
        <dbReference type="ARBA" id="ARBA00001947"/>
    </source>
</evidence>
<comment type="cofactor">
    <cofactor evidence="1">
        <name>Zn(2+)</name>
        <dbReference type="ChEBI" id="CHEBI:29105"/>
    </cofactor>
</comment>
<dbReference type="GO" id="GO:0004222">
    <property type="term" value="F:metalloendopeptidase activity"/>
    <property type="evidence" value="ECO:0007669"/>
    <property type="project" value="InterPro"/>
</dbReference>
<dbReference type="InterPro" id="IPR003593">
    <property type="entry name" value="AAA+_ATPase"/>
</dbReference>
<evidence type="ECO:0000256" key="5">
    <source>
        <dbReference type="ARBA" id="ARBA00022670"/>
    </source>
</evidence>
<dbReference type="FunFam" id="1.10.8.60:FF:000001">
    <property type="entry name" value="ATP-dependent zinc metalloprotease FtsH"/>
    <property type="match status" value="1"/>
</dbReference>
<evidence type="ECO:0000256" key="16">
    <source>
        <dbReference type="SAM" id="Phobius"/>
    </source>
</evidence>
<feature type="non-terminal residue" evidence="18">
    <location>
        <position position="1"/>
    </location>
</feature>
<name>A0A0V0SDX6_9BILA</name>
<proteinExistence type="inferred from homology"/>
<comment type="similarity">
    <text evidence="4">In the N-terminal section; belongs to the AAA ATPase family.</text>
</comment>
<comment type="caution">
    <text evidence="18">The sequence shown here is derived from an EMBL/GenBank/DDBJ whole genome shotgun (WGS) entry which is preliminary data.</text>
</comment>
<dbReference type="SUPFAM" id="SSF140990">
    <property type="entry name" value="FtsH protease domain-like"/>
    <property type="match status" value="1"/>
</dbReference>
<dbReference type="GO" id="GO:0004176">
    <property type="term" value="F:ATP-dependent peptidase activity"/>
    <property type="evidence" value="ECO:0007669"/>
    <property type="project" value="InterPro"/>
</dbReference>
<evidence type="ECO:0000256" key="14">
    <source>
        <dbReference type="ARBA" id="ARBA00023049"/>
    </source>
</evidence>
<evidence type="ECO:0000256" key="2">
    <source>
        <dbReference type="ARBA" id="ARBA00004141"/>
    </source>
</evidence>
<dbReference type="CDD" id="cd19501">
    <property type="entry name" value="RecA-like_FtsH"/>
    <property type="match status" value="1"/>
</dbReference>
<dbReference type="InterPro" id="IPR003960">
    <property type="entry name" value="ATPase_AAA_CS"/>
</dbReference>
<reference evidence="18 19" key="1">
    <citation type="submission" date="2015-01" db="EMBL/GenBank/DDBJ databases">
        <title>Evolution of Trichinella species and genotypes.</title>
        <authorList>
            <person name="Korhonen P.K."/>
            <person name="Edoardo P."/>
            <person name="Giuseppe L.R."/>
            <person name="Gasser R.B."/>
        </authorList>
    </citation>
    <scope>NUCLEOTIDE SEQUENCE [LARGE SCALE GENOMIC DNA]</scope>
    <source>
        <strain evidence="18">ISS37</strain>
    </source>
</reference>
<comment type="similarity">
    <text evidence="3">In the C-terminal section; belongs to the peptidase M41 family.</text>
</comment>
<dbReference type="Gene3D" id="1.10.8.60">
    <property type="match status" value="1"/>
</dbReference>
<dbReference type="InterPro" id="IPR000642">
    <property type="entry name" value="Peptidase_M41"/>
</dbReference>
<keyword evidence="5 18" id="KW-0645">Protease</keyword>
<keyword evidence="12" id="KW-0809">Transit peptide</keyword>
<dbReference type="GO" id="GO:0046872">
    <property type="term" value="F:metal ion binding"/>
    <property type="evidence" value="ECO:0007669"/>
    <property type="project" value="UniProtKB-KW"/>
</dbReference>
<dbReference type="InterPro" id="IPR037219">
    <property type="entry name" value="Peptidase_M41-like"/>
</dbReference>
<keyword evidence="14 18" id="KW-0482">Metalloprotease</keyword>
<dbReference type="GO" id="GO:0006515">
    <property type="term" value="P:protein quality control for misfolded or incompletely synthesized proteins"/>
    <property type="evidence" value="ECO:0007669"/>
    <property type="project" value="TreeGrafter"/>
</dbReference>
<organism evidence="18 19">
    <name type="scientific">Trichinella nelsoni</name>
    <dbReference type="NCBI Taxonomy" id="6336"/>
    <lineage>
        <taxon>Eukaryota</taxon>
        <taxon>Metazoa</taxon>
        <taxon>Ecdysozoa</taxon>
        <taxon>Nematoda</taxon>
        <taxon>Enoplea</taxon>
        <taxon>Dorylaimia</taxon>
        <taxon>Trichinellida</taxon>
        <taxon>Trichinellidae</taxon>
        <taxon>Trichinella</taxon>
    </lineage>
</organism>